<proteinExistence type="predicted"/>
<evidence type="ECO:0008006" key="4">
    <source>
        <dbReference type="Google" id="ProtNLM"/>
    </source>
</evidence>
<comment type="caution">
    <text evidence="2">The sequence shown here is derived from an EMBL/GenBank/DDBJ whole genome shotgun (WGS) entry which is preliminary data.</text>
</comment>
<sequence length="487" mass="55349">MLKVINCCCLLLLLGSISASTSHNTAMLLFYSSSSDSSKSTLPPSQSLLWRAALSGSLLAEERIIKHAKEYNQHYWIKKVADLGNLSAIKFLAQQSSDQIERTKWLLKAAKQQDEASLFELSLLTTNKRQRIAYLHEAANLNYAPAIIALAKFYYANKDMQEATDWLRKAATYDAQSQYRLGRLLWQQNKREEALKAFVEASEAYADASEYAKTIQEIRQVKLDTLIPSLNNNMLPSDNGRVCEQRLQFAATSLDSAVHARQFKQYFEKDERFTHLSICILPIVWLEDNALACQPDNARQRCDLWPLAKIRHKPLYSHLVLFLPSGKAYVQNGLMHLDQADVYSVFVHELAHFAGFVDEYAISDYLAEQYCSGMFEAPNLLVYTQKSGLSRQENQANLQGLATDKWGGVASLSASRTCANSDVQSYKPSADITFLEHHDTDNIPPLYLLFWQNQLEKKSVTIGEYFARLAAEKNDPDLSRYWRNINL</sequence>
<dbReference type="Proteomes" id="UP001253545">
    <property type="component" value="Unassembled WGS sequence"/>
</dbReference>
<dbReference type="InterPro" id="IPR011990">
    <property type="entry name" value="TPR-like_helical_dom_sf"/>
</dbReference>
<keyword evidence="3" id="KW-1185">Reference proteome</keyword>
<organism evidence="2 3">
    <name type="scientific">Glaciecola petra</name>
    <dbReference type="NCBI Taxonomy" id="3075602"/>
    <lineage>
        <taxon>Bacteria</taxon>
        <taxon>Pseudomonadati</taxon>
        <taxon>Pseudomonadota</taxon>
        <taxon>Gammaproteobacteria</taxon>
        <taxon>Alteromonadales</taxon>
        <taxon>Alteromonadaceae</taxon>
        <taxon>Glaciecola</taxon>
    </lineage>
</organism>
<evidence type="ECO:0000313" key="3">
    <source>
        <dbReference type="Proteomes" id="UP001253545"/>
    </source>
</evidence>
<dbReference type="Gene3D" id="1.25.40.10">
    <property type="entry name" value="Tetratricopeptide repeat domain"/>
    <property type="match status" value="1"/>
</dbReference>
<dbReference type="EMBL" id="JAVRHX010000001">
    <property type="protein sequence ID" value="MDT0594496.1"/>
    <property type="molecule type" value="Genomic_DNA"/>
</dbReference>
<feature type="signal peptide" evidence="1">
    <location>
        <begin position="1"/>
        <end position="19"/>
    </location>
</feature>
<gene>
    <name evidence="2" type="ORF">RM552_06535</name>
</gene>
<name>A0ABU2ZPE9_9ALTE</name>
<evidence type="ECO:0000313" key="2">
    <source>
        <dbReference type="EMBL" id="MDT0594496.1"/>
    </source>
</evidence>
<reference evidence="2 3" key="1">
    <citation type="submission" date="2023-09" db="EMBL/GenBank/DDBJ databases">
        <authorList>
            <person name="Rey-Velasco X."/>
        </authorList>
    </citation>
    <scope>NUCLEOTIDE SEQUENCE [LARGE SCALE GENOMIC DNA]</scope>
    <source>
        <strain evidence="2 3">P117</strain>
    </source>
</reference>
<dbReference type="PANTHER" id="PTHR11102">
    <property type="entry name" value="SEL-1-LIKE PROTEIN"/>
    <property type="match status" value="1"/>
</dbReference>
<protein>
    <recommendedName>
        <fullName evidence="4">Sel1 repeat family protein</fullName>
    </recommendedName>
</protein>
<feature type="chain" id="PRO_5045292013" description="Sel1 repeat family protein" evidence="1">
    <location>
        <begin position="20"/>
        <end position="487"/>
    </location>
</feature>
<dbReference type="InterPro" id="IPR050767">
    <property type="entry name" value="Sel1_AlgK"/>
</dbReference>
<dbReference type="SUPFAM" id="SSF81901">
    <property type="entry name" value="HCP-like"/>
    <property type="match status" value="1"/>
</dbReference>
<dbReference type="PANTHER" id="PTHR11102:SF160">
    <property type="entry name" value="ERAD-ASSOCIATED E3 UBIQUITIN-PROTEIN LIGASE COMPONENT HRD3"/>
    <property type="match status" value="1"/>
</dbReference>
<dbReference type="RefSeq" id="WP_311367967.1">
    <property type="nucleotide sequence ID" value="NZ_JAVRHX010000001.1"/>
</dbReference>
<accession>A0ABU2ZPE9</accession>
<evidence type="ECO:0000256" key="1">
    <source>
        <dbReference type="SAM" id="SignalP"/>
    </source>
</evidence>
<keyword evidence="1" id="KW-0732">Signal</keyword>